<keyword evidence="2" id="KW-1185">Reference proteome</keyword>
<accession>A0A0U1P1C0</accession>
<dbReference type="EMBL" id="CVRB01000004">
    <property type="protein sequence ID" value="CRK83918.1"/>
    <property type="molecule type" value="Genomic_DNA"/>
</dbReference>
<sequence length="299" mass="34537">MSYIIENANILKQSQFSKCSILIKENRIAGLKQSFNHEKFMKMNAETFIMTPTYCQLDAKIPIDSPNHVVKEYIIKQFLLKGSTTFLTYVKISNENELTNKLKATKTALLNSPIDFSIGVFIPLKLLTPTLIRKCKKEQLPAIFVEINEWDRLEDIPWTWIREALFPFNSPLIPVISSMLKKETKKVLSKWKYIMIKGKIPSIFDELEDNQPLSINVLNKMGLYPRVASLMHGTEISYNLYLQGNEVKNVDEEKLFHYHEDKLVVTVHKGKVVRSGKEVLFKPGNGEYVKVRTPSYFSL</sequence>
<evidence type="ECO:0000313" key="1">
    <source>
        <dbReference type="EMBL" id="CRK83918.1"/>
    </source>
</evidence>
<proteinExistence type="predicted"/>
<dbReference type="InterPro" id="IPR011059">
    <property type="entry name" value="Metal-dep_hydrolase_composite"/>
</dbReference>
<dbReference type="RefSeq" id="WP_090637095.1">
    <property type="nucleotide sequence ID" value="NZ_CVRB01000004.1"/>
</dbReference>
<dbReference type="Proteomes" id="UP000199087">
    <property type="component" value="Unassembled WGS sequence"/>
</dbReference>
<gene>
    <name evidence="1" type="ORF">BN000_03916</name>
</gene>
<name>A0A0U1P1C0_9BACI</name>
<organism evidence="1 2">
    <name type="scientific">Neobacillus massiliamazoniensis</name>
    <dbReference type="NCBI Taxonomy" id="1499688"/>
    <lineage>
        <taxon>Bacteria</taxon>
        <taxon>Bacillati</taxon>
        <taxon>Bacillota</taxon>
        <taxon>Bacilli</taxon>
        <taxon>Bacillales</taxon>
        <taxon>Bacillaceae</taxon>
        <taxon>Neobacillus</taxon>
    </lineage>
</organism>
<evidence type="ECO:0000313" key="2">
    <source>
        <dbReference type="Proteomes" id="UP000199087"/>
    </source>
</evidence>
<dbReference type="SUPFAM" id="SSF51338">
    <property type="entry name" value="Composite domain of metallo-dependent hydrolases"/>
    <property type="match status" value="1"/>
</dbReference>
<dbReference type="AlphaFoldDB" id="A0A0U1P1C0"/>
<dbReference type="GO" id="GO:0016810">
    <property type="term" value="F:hydrolase activity, acting on carbon-nitrogen (but not peptide) bonds"/>
    <property type="evidence" value="ECO:0007669"/>
    <property type="project" value="InterPro"/>
</dbReference>
<dbReference type="OrthoDB" id="2959323at2"/>
<protein>
    <submittedName>
        <fullName evidence="1">Uncharacterized protein</fullName>
    </submittedName>
</protein>
<dbReference type="STRING" id="1499688.BN000_03916"/>
<reference evidence="2" key="1">
    <citation type="submission" date="2015-05" db="EMBL/GenBank/DDBJ databases">
        <authorList>
            <person name="Urmite Genomes"/>
        </authorList>
    </citation>
    <scope>NUCLEOTIDE SEQUENCE [LARGE SCALE GENOMIC DNA]</scope>
    <source>
        <strain evidence="2">LF1</strain>
    </source>
</reference>